<dbReference type="Proteomes" id="UP000245362">
    <property type="component" value="Unassembled WGS sequence"/>
</dbReference>
<sequence length="484" mass="55676">MNTFSTMNKSDVILHAFDWPYLDIATHAKTISSLGYKTVLVSPPMKSLKHKDGTQWWQRYQPQDYRVIDNQLGNTTEFFNMVKALGEYDVWVYVDVVFNHMANESWYRPDLQYPGQKDMLNYLQNWEEYQEQLLFGDLREPLFTDDDFVEAFGIEDWKDRWQVQNGRITGGEDDPGLPTLKDSDHVIEQQQRYIKALKGMGVRGFRIDAAKHMTLEHLKKVWTPDIVDDVHIFGEIITDGGATKEEYELFLQPYLEQTRLSAYDFPLFNTVYEAFQPDGSLESLVNPYSLGQALSKPRAITFAITHDIPNNDVFQELILSEEDEWLAYAYILGRDGGVPLIYTDLNPSDIRNKQGQPRWKNSWKDPRMTQMIAFHNLVHGEVMTPILSDKDCLVFSRGSKGLVAINKGRKKLQVNIDWESDVVNLIDNEPYGVQQGELTFTLQPKSCVMMVDKGLLSVDDTLSLKNNAVEKVPGQSTSCMVRQI</sequence>
<dbReference type="AlphaFoldDB" id="A0A2U3B944"/>
<evidence type="ECO:0000313" key="9">
    <source>
        <dbReference type="Proteomes" id="UP000245362"/>
    </source>
</evidence>
<dbReference type="GO" id="GO:0043169">
    <property type="term" value="F:cation binding"/>
    <property type="evidence" value="ECO:0007669"/>
    <property type="project" value="InterPro"/>
</dbReference>
<keyword evidence="4 6" id="KW-0326">Glycosidase</keyword>
<dbReference type="GO" id="GO:0005975">
    <property type="term" value="P:carbohydrate metabolic process"/>
    <property type="evidence" value="ECO:0007669"/>
    <property type="project" value="InterPro"/>
</dbReference>
<dbReference type="InterPro" id="IPR006047">
    <property type="entry name" value="GH13_cat_dom"/>
</dbReference>
<dbReference type="RefSeq" id="WP_109319881.1">
    <property type="nucleotide sequence ID" value="NZ_QFWT01000005.1"/>
</dbReference>
<dbReference type="PRINTS" id="PR00110">
    <property type="entry name" value="ALPHAAMYLASE"/>
</dbReference>
<dbReference type="EMBL" id="QFWT01000005">
    <property type="protein sequence ID" value="PWI33297.1"/>
    <property type="molecule type" value="Genomic_DNA"/>
</dbReference>
<dbReference type="SMART" id="SM00642">
    <property type="entry name" value="Aamy"/>
    <property type="match status" value="1"/>
</dbReference>
<evidence type="ECO:0000259" key="7">
    <source>
        <dbReference type="SMART" id="SM00642"/>
    </source>
</evidence>
<dbReference type="PANTHER" id="PTHR43447">
    <property type="entry name" value="ALPHA-AMYLASE"/>
    <property type="match status" value="1"/>
</dbReference>
<comment type="catalytic activity">
    <reaction evidence="6">
        <text>Endohydrolysis of (1-&gt;4)-alpha-D-glucosidic linkages in polysaccharides containing three or more (1-&gt;4)-alpha-linked D-glucose units.</text>
        <dbReference type="EC" id="3.2.1.1"/>
    </reaction>
</comment>
<dbReference type="SUPFAM" id="SSF51011">
    <property type="entry name" value="Glycosyl hydrolase domain"/>
    <property type="match status" value="1"/>
</dbReference>
<proteinExistence type="inferred from homology"/>
<keyword evidence="3 6" id="KW-0119">Carbohydrate metabolism</keyword>
<dbReference type="SUPFAM" id="SSF51445">
    <property type="entry name" value="(Trans)glycosidases"/>
    <property type="match status" value="1"/>
</dbReference>
<evidence type="ECO:0000256" key="1">
    <source>
        <dbReference type="ARBA" id="ARBA00008061"/>
    </source>
</evidence>
<name>A0A2U3B944_9VIBR</name>
<gene>
    <name evidence="8" type="ORF">DI392_10600</name>
</gene>
<feature type="domain" description="Glycosyl hydrolase family 13 catalytic" evidence="7">
    <location>
        <begin position="11"/>
        <end position="375"/>
    </location>
</feature>
<keyword evidence="9" id="KW-1185">Reference proteome</keyword>
<dbReference type="OrthoDB" id="9805159at2"/>
<evidence type="ECO:0000256" key="3">
    <source>
        <dbReference type="ARBA" id="ARBA00023277"/>
    </source>
</evidence>
<dbReference type="Pfam" id="PF00128">
    <property type="entry name" value="Alpha-amylase"/>
    <property type="match status" value="1"/>
</dbReference>
<dbReference type="Gene3D" id="3.20.20.80">
    <property type="entry name" value="Glycosidases"/>
    <property type="match status" value="1"/>
</dbReference>
<evidence type="ECO:0000256" key="4">
    <source>
        <dbReference type="ARBA" id="ARBA00023295"/>
    </source>
</evidence>
<reference evidence="8 9" key="1">
    <citation type="submission" date="2018-05" db="EMBL/GenBank/DDBJ databases">
        <title>Vibrio limimaris sp. nov., isolated from marine sediment.</title>
        <authorList>
            <person name="Li C.-M."/>
        </authorList>
    </citation>
    <scope>NUCLEOTIDE SEQUENCE [LARGE SCALE GENOMIC DNA]</scope>
    <source>
        <strain evidence="8 9">E4404</strain>
    </source>
</reference>
<dbReference type="EC" id="3.2.1.1" evidence="6"/>
<comment type="caution">
    <text evidence="8">The sequence shown here is derived from an EMBL/GenBank/DDBJ whole genome shotgun (WGS) entry which is preliminary data.</text>
</comment>
<protein>
    <recommendedName>
        <fullName evidence="6">Alpha-amylase</fullName>
        <ecNumber evidence="6">3.2.1.1</ecNumber>
    </recommendedName>
</protein>
<comment type="similarity">
    <text evidence="1 5">Belongs to the glycosyl hydrolase 13 family.</text>
</comment>
<dbReference type="InterPro" id="IPR013780">
    <property type="entry name" value="Glyco_hydro_b"/>
</dbReference>
<dbReference type="InterPro" id="IPR006046">
    <property type="entry name" value="Alpha_amylase"/>
</dbReference>
<keyword evidence="2 6" id="KW-0378">Hydrolase</keyword>
<dbReference type="GO" id="GO:0004556">
    <property type="term" value="F:alpha-amylase activity"/>
    <property type="evidence" value="ECO:0007669"/>
    <property type="project" value="UniProtKB-UniRule"/>
</dbReference>
<organism evidence="8 9">
    <name type="scientific">Vibrio albus</name>
    <dbReference type="NCBI Taxonomy" id="2200953"/>
    <lineage>
        <taxon>Bacteria</taxon>
        <taxon>Pseudomonadati</taxon>
        <taxon>Pseudomonadota</taxon>
        <taxon>Gammaproteobacteria</taxon>
        <taxon>Vibrionales</taxon>
        <taxon>Vibrionaceae</taxon>
        <taxon>Vibrio</taxon>
    </lineage>
</organism>
<evidence type="ECO:0000313" key="8">
    <source>
        <dbReference type="EMBL" id="PWI33297.1"/>
    </source>
</evidence>
<accession>A0A2U3B944</accession>
<dbReference type="CDD" id="cd11315">
    <property type="entry name" value="AmyAc_bac1_AmyA"/>
    <property type="match status" value="1"/>
</dbReference>
<dbReference type="Gene3D" id="2.60.40.1180">
    <property type="entry name" value="Golgi alpha-mannosidase II"/>
    <property type="match status" value="1"/>
</dbReference>
<evidence type="ECO:0000256" key="2">
    <source>
        <dbReference type="ARBA" id="ARBA00022801"/>
    </source>
</evidence>
<dbReference type="InterPro" id="IPR017853">
    <property type="entry name" value="GH"/>
</dbReference>
<evidence type="ECO:0000256" key="6">
    <source>
        <dbReference type="RuleBase" id="RU361134"/>
    </source>
</evidence>
<evidence type="ECO:0000256" key="5">
    <source>
        <dbReference type="RuleBase" id="RU003615"/>
    </source>
</evidence>